<dbReference type="RefSeq" id="WP_052112364.1">
    <property type="nucleotide sequence ID" value="NZ_AVPK01000012.1"/>
</dbReference>
<dbReference type="STRING" id="1385521.N803_05715"/>
<keyword evidence="2" id="KW-1133">Transmembrane helix</keyword>
<keyword evidence="2" id="KW-0812">Transmembrane</keyword>
<sequence length="265" mass="26431">MTQTAARPLTRSLPRSTARTARPRPLRVVREQPQQGQPAFVAACLALLVAGLLGVLMLNTAMAKGSFVLGDLQDTSNELSAAEEELNHAINAQGAPAELARRALDLGMVPATSAAFLRLSDGKVLGVAEVADTKKEFTVATQGNSAAAAARPATTPQTTVRTVGTVTTTTVTTVKGATIEVTTTSVDSATGETSTTTETKDAAPAAATPTPEASATPGAANGSQPSATPSASESAGATPNATATPSGNAPNTSNPAPSASATTTP</sequence>
<organism evidence="3 4">
    <name type="scientific">Knoellia subterranea KCTC 19937</name>
    <dbReference type="NCBI Taxonomy" id="1385521"/>
    <lineage>
        <taxon>Bacteria</taxon>
        <taxon>Bacillati</taxon>
        <taxon>Actinomycetota</taxon>
        <taxon>Actinomycetes</taxon>
        <taxon>Micrococcales</taxon>
        <taxon>Intrasporangiaceae</taxon>
        <taxon>Knoellia</taxon>
    </lineage>
</organism>
<dbReference type="AlphaFoldDB" id="A0A0A0JHS5"/>
<feature type="transmembrane region" description="Helical" evidence="2">
    <location>
        <begin position="39"/>
        <end position="58"/>
    </location>
</feature>
<comment type="caution">
    <text evidence="3">The sequence shown here is derived from an EMBL/GenBank/DDBJ whole genome shotgun (WGS) entry which is preliminary data.</text>
</comment>
<reference evidence="3 4" key="1">
    <citation type="submission" date="2013-08" db="EMBL/GenBank/DDBJ databases">
        <title>The genome sequence of Knoellia subterranea.</title>
        <authorList>
            <person name="Zhu W."/>
            <person name="Wang G."/>
        </authorList>
    </citation>
    <scope>NUCLEOTIDE SEQUENCE [LARGE SCALE GENOMIC DNA]</scope>
    <source>
        <strain evidence="3 4">KCTC 19937</strain>
    </source>
</reference>
<dbReference type="eggNOG" id="ENOG50330MX">
    <property type="taxonomic scope" value="Bacteria"/>
</dbReference>
<dbReference type="OrthoDB" id="3403609at2"/>
<evidence type="ECO:0000313" key="3">
    <source>
        <dbReference type="EMBL" id="KGN36299.1"/>
    </source>
</evidence>
<evidence type="ECO:0000256" key="1">
    <source>
        <dbReference type="SAM" id="MobiDB-lite"/>
    </source>
</evidence>
<proteinExistence type="predicted"/>
<evidence type="ECO:0000256" key="2">
    <source>
        <dbReference type="SAM" id="Phobius"/>
    </source>
</evidence>
<evidence type="ECO:0000313" key="4">
    <source>
        <dbReference type="Proteomes" id="UP000030011"/>
    </source>
</evidence>
<feature type="compositionally biased region" description="Polar residues" evidence="1">
    <location>
        <begin position="221"/>
        <end position="265"/>
    </location>
</feature>
<dbReference type="EMBL" id="AVPK01000012">
    <property type="protein sequence ID" value="KGN36299.1"/>
    <property type="molecule type" value="Genomic_DNA"/>
</dbReference>
<feature type="region of interest" description="Disordered" evidence="1">
    <location>
        <begin position="185"/>
        <end position="265"/>
    </location>
</feature>
<protein>
    <recommendedName>
        <fullName evidence="5">Cell division protein FtsL</fullName>
    </recommendedName>
</protein>
<keyword evidence="2" id="KW-0472">Membrane</keyword>
<feature type="region of interest" description="Disordered" evidence="1">
    <location>
        <begin position="1"/>
        <end position="32"/>
    </location>
</feature>
<keyword evidence="4" id="KW-1185">Reference proteome</keyword>
<accession>A0A0A0JHS5</accession>
<evidence type="ECO:0008006" key="5">
    <source>
        <dbReference type="Google" id="ProtNLM"/>
    </source>
</evidence>
<dbReference type="Proteomes" id="UP000030011">
    <property type="component" value="Unassembled WGS sequence"/>
</dbReference>
<name>A0A0A0JHS5_9MICO</name>
<feature type="compositionally biased region" description="Low complexity" evidence="1">
    <location>
        <begin position="190"/>
        <end position="220"/>
    </location>
</feature>
<gene>
    <name evidence="3" type="ORF">N803_05715</name>
</gene>